<name>A0A929PYA0_9SPHI</name>
<organism evidence="1 2">
    <name type="scientific">Mucilaginibacter myungsuensis</name>
    <dbReference type="NCBI Taxonomy" id="649104"/>
    <lineage>
        <taxon>Bacteria</taxon>
        <taxon>Pseudomonadati</taxon>
        <taxon>Bacteroidota</taxon>
        <taxon>Sphingobacteriia</taxon>
        <taxon>Sphingobacteriales</taxon>
        <taxon>Sphingobacteriaceae</taxon>
        <taxon>Mucilaginibacter</taxon>
    </lineage>
</organism>
<gene>
    <name evidence="1" type="ORF">IRJ16_15180</name>
</gene>
<dbReference type="RefSeq" id="WP_194112446.1">
    <property type="nucleotide sequence ID" value="NZ_JADFFL010000005.1"/>
</dbReference>
<evidence type="ECO:0000313" key="2">
    <source>
        <dbReference type="Proteomes" id="UP000622475"/>
    </source>
</evidence>
<proteinExistence type="predicted"/>
<dbReference type="Proteomes" id="UP000622475">
    <property type="component" value="Unassembled WGS sequence"/>
</dbReference>
<dbReference type="EMBL" id="JADFFL010000005">
    <property type="protein sequence ID" value="MBE9663230.1"/>
    <property type="molecule type" value="Genomic_DNA"/>
</dbReference>
<evidence type="ECO:0000313" key="1">
    <source>
        <dbReference type="EMBL" id="MBE9663230.1"/>
    </source>
</evidence>
<accession>A0A929PYA0</accession>
<reference evidence="1" key="1">
    <citation type="submission" date="2020-10" db="EMBL/GenBank/DDBJ databases">
        <title>Mucilaginibacter mali sp. nov., isolated from rhizosphere soil of apple orchard.</title>
        <authorList>
            <person name="Lee J.-S."/>
            <person name="Kim H.S."/>
            <person name="Kim J.-S."/>
        </authorList>
    </citation>
    <scope>NUCLEOTIDE SEQUENCE</scope>
    <source>
        <strain evidence="1">KCTC 22746</strain>
    </source>
</reference>
<dbReference type="AlphaFoldDB" id="A0A929PYA0"/>
<protein>
    <submittedName>
        <fullName evidence="1">Uncharacterized protein</fullName>
    </submittedName>
</protein>
<sequence length="103" mass="11068">MKATLYTILFAALVEAGCKKDTTEQQPAGTVMITGVLEVQGPTTYQYGTHTIGIGNRTFSLRSSTVKLEAYNDKTVTITGKRVNGYPVEGGPVLLEVSSVRAR</sequence>
<comment type="caution">
    <text evidence="1">The sequence shown here is derived from an EMBL/GenBank/DDBJ whole genome shotgun (WGS) entry which is preliminary data.</text>
</comment>
<keyword evidence="2" id="KW-1185">Reference proteome</keyword>